<organism evidence="2 3">
    <name type="scientific">Aphanomyces stellatus</name>
    <dbReference type="NCBI Taxonomy" id="120398"/>
    <lineage>
        <taxon>Eukaryota</taxon>
        <taxon>Sar</taxon>
        <taxon>Stramenopiles</taxon>
        <taxon>Oomycota</taxon>
        <taxon>Saprolegniomycetes</taxon>
        <taxon>Saprolegniales</taxon>
        <taxon>Verrucalvaceae</taxon>
        <taxon>Aphanomyces</taxon>
    </lineage>
</organism>
<keyword evidence="3" id="KW-1185">Reference proteome</keyword>
<dbReference type="EMBL" id="VJMH01007304">
    <property type="protein sequence ID" value="KAF0684273.1"/>
    <property type="molecule type" value="Genomic_DNA"/>
</dbReference>
<evidence type="ECO:0000313" key="1">
    <source>
        <dbReference type="EMBL" id="KAF0684273.1"/>
    </source>
</evidence>
<dbReference type="Proteomes" id="UP000332933">
    <property type="component" value="Unassembled WGS sequence"/>
</dbReference>
<reference evidence="2 3" key="1">
    <citation type="submission" date="2019-03" db="EMBL/GenBank/DDBJ databases">
        <authorList>
            <person name="Gaulin E."/>
            <person name="Dumas B."/>
        </authorList>
    </citation>
    <scope>NUCLEOTIDE SEQUENCE [LARGE SCALE GENOMIC DNA]</scope>
    <source>
        <strain evidence="2">CBS 568.67</strain>
    </source>
</reference>
<dbReference type="AlphaFoldDB" id="A0A485LNT3"/>
<sequence>MAERVYHVTLAAPFRRVGAAAWAVFNGEYQMPLPDGAGETFEALDGGAIYGALVVTRGTVSAHSNFVFKSYVEAERDVIVWRWVLDDALVPRMTQGKVQNEWGWLVVAPIAETSCRLTLLVHLVPESAFEGRESTLEDVHAHRTRLCIHASARRARDISRWPGSRRHGANQPAVLEGDLCRAREAIGGRFEACDQRRRRRVPAGSARGSRPR</sequence>
<evidence type="ECO:0000313" key="3">
    <source>
        <dbReference type="Proteomes" id="UP000332933"/>
    </source>
</evidence>
<proteinExistence type="predicted"/>
<evidence type="ECO:0000313" key="2">
    <source>
        <dbReference type="EMBL" id="VFU00382.1"/>
    </source>
</evidence>
<dbReference type="EMBL" id="CAADRA010007330">
    <property type="protein sequence ID" value="VFU00382.1"/>
    <property type="molecule type" value="Genomic_DNA"/>
</dbReference>
<name>A0A485LNT3_9STRA</name>
<reference evidence="1" key="2">
    <citation type="submission" date="2019-06" db="EMBL/GenBank/DDBJ databases">
        <title>Genomics analysis of Aphanomyces spp. identifies a new class of oomycete effector associated with host adaptation.</title>
        <authorList>
            <person name="Gaulin E."/>
        </authorList>
    </citation>
    <scope>NUCLEOTIDE SEQUENCE</scope>
    <source>
        <strain evidence="1">CBS 578.67</strain>
    </source>
</reference>
<gene>
    <name evidence="2" type="primary">Aste57867_23737</name>
    <name evidence="1" type="ORF">As57867_023665</name>
    <name evidence="2" type="ORF">ASTE57867_23737</name>
</gene>
<dbReference type="OrthoDB" id="67136at2759"/>
<protein>
    <submittedName>
        <fullName evidence="2">Aste57867_23737 protein</fullName>
    </submittedName>
</protein>
<accession>A0A485LNT3</accession>